<evidence type="ECO:0000313" key="8">
    <source>
        <dbReference type="EMBL" id="MCQ5343122.1"/>
    </source>
</evidence>
<feature type="transmembrane region" description="Helical" evidence="6">
    <location>
        <begin position="102"/>
        <end position="121"/>
    </location>
</feature>
<feature type="transmembrane region" description="Helical" evidence="6">
    <location>
        <begin position="236"/>
        <end position="257"/>
    </location>
</feature>
<accession>A0ABT1STB8</accession>
<reference evidence="8 9" key="1">
    <citation type="submission" date="2022-06" db="EMBL/GenBank/DDBJ databases">
        <title>Isolation of gut microbiota from human fecal samples.</title>
        <authorList>
            <person name="Pamer E.G."/>
            <person name="Barat B."/>
            <person name="Waligurski E."/>
            <person name="Medina S."/>
            <person name="Paddock L."/>
            <person name="Mostad J."/>
        </authorList>
    </citation>
    <scope>NUCLEOTIDE SEQUENCE [LARGE SCALE GENOMIC DNA]</scope>
    <source>
        <strain evidence="8 9">DFI.1.1</strain>
    </source>
</reference>
<feature type="domain" description="Major facilitator superfamily (MFS) profile" evidence="7">
    <location>
        <begin position="15"/>
        <end position="422"/>
    </location>
</feature>
<evidence type="ECO:0000256" key="4">
    <source>
        <dbReference type="ARBA" id="ARBA00022989"/>
    </source>
</evidence>
<feature type="transmembrane region" description="Helical" evidence="6">
    <location>
        <begin position="277"/>
        <end position="298"/>
    </location>
</feature>
<dbReference type="PANTHER" id="PTHR11662">
    <property type="entry name" value="SOLUTE CARRIER FAMILY 17"/>
    <property type="match status" value="1"/>
</dbReference>
<dbReference type="CDD" id="cd17319">
    <property type="entry name" value="MFS_ExuT_GudP_like"/>
    <property type="match status" value="1"/>
</dbReference>
<dbReference type="Proteomes" id="UP001206692">
    <property type="component" value="Unassembled WGS sequence"/>
</dbReference>
<dbReference type="RefSeq" id="WP_062413079.1">
    <property type="nucleotide sequence ID" value="NZ_JAJCIO010000013.1"/>
</dbReference>
<dbReference type="PANTHER" id="PTHR11662:SF333">
    <property type="entry name" value="D-GALACTONATE TRANSPORTER"/>
    <property type="match status" value="1"/>
</dbReference>
<feature type="transmembrane region" description="Helical" evidence="6">
    <location>
        <begin position="170"/>
        <end position="189"/>
    </location>
</feature>
<feature type="transmembrane region" description="Helical" evidence="6">
    <location>
        <begin position="46"/>
        <end position="64"/>
    </location>
</feature>
<protein>
    <submittedName>
        <fullName evidence="8">MFS transporter</fullName>
    </submittedName>
</protein>
<feature type="transmembrane region" description="Helical" evidence="6">
    <location>
        <begin position="334"/>
        <end position="352"/>
    </location>
</feature>
<keyword evidence="3 6" id="KW-0812">Transmembrane</keyword>
<dbReference type="PROSITE" id="PS50850">
    <property type="entry name" value="MFS"/>
    <property type="match status" value="1"/>
</dbReference>
<dbReference type="InterPro" id="IPR000849">
    <property type="entry name" value="Sugar_P_transporter"/>
</dbReference>
<keyword evidence="9" id="KW-1185">Reference proteome</keyword>
<name>A0ABT1STB8_9FIRM</name>
<keyword evidence="2" id="KW-0813">Transport</keyword>
<gene>
    <name evidence="8" type="ORF">NE675_08845</name>
</gene>
<feature type="transmembrane region" description="Helical" evidence="6">
    <location>
        <begin position="396"/>
        <end position="418"/>
    </location>
</feature>
<evidence type="ECO:0000256" key="6">
    <source>
        <dbReference type="SAM" id="Phobius"/>
    </source>
</evidence>
<dbReference type="InterPro" id="IPR036259">
    <property type="entry name" value="MFS_trans_sf"/>
</dbReference>
<comment type="subcellular location">
    <subcellularLocation>
        <location evidence="1">Cell membrane</location>
        <topology evidence="1">Multi-pass membrane protein</topology>
    </subcellularLocation>
</comment>
<dbReference type="Pfam" id="PF07690">
    <property type="entry name" value="MFS_1"/>
    <property type="match status" value="1"/>
</dbReference>
<sequence length="426" mass="46571">MIRSSAKKTKKRWFMLFLLFILTAINYLDRTNMAVAASSMSDELGFSAATMGLLFSAFSWSYGLMQIPGGWFIERFGSRIVYTASLFLWSLFTMFMGLGKSFASLFGIRMAIGAAEAPAFPTNSRVVAAWFPSHERATATSIYTAGEFIGLAFLTPVLFWILETYGWREIFYITGFIGIVASLFWFFLYREPGPESGANQAELDYIRQGGGLGGQTAEKQKITWSQIAELFKHRQLLGIYLGQFANTSTMFFFLTWFPTYLVMSKNLPLLKAGIYAIIPYVGALIGVLLGGYWSDLMLRRGSSLSKARKLPIICGLLCSMTIMAANYFDSLNAIIAVMALAFLGQGMAAIVWSTVGDVAPAHSVGLAGGVFNFIGNLAGIITPIAIGVIVQATGSFVGAMIFVGCIAAIGVFSFIFIVGDLHRIEE</sequence>
<dbReference type="NCBIfam" id="TIGR00893">
    <property type="entry name" value="2A0114"/>
    <property type="match status" value="1"/>
</dbReference>
<comment type="caution">
    <text evidence="8">The sequence shown here is derived from an EMBL/GenBank/DDBJ whole genome shotgun (WGS) entry which is preliminary data.</text>
</comment>
<proteinExistence type="predicted"/>
<dbReference type="Gene3D" id="1.20.1250.20">
    <property type="entry name" value="MFS general substrate transporter like domains"/>
    <property type="match status" value="2"/>
</dbReference>
<dbReference type="InterPro" id="IPR020846">
    <property type="entry name" value="MFS_dom"/>
</dbReference>
<evidence type="ECO:0000259" key="7">
    <source>
        <dbReference type="PROSITE" id="PS50850"/>
    </source>
</evidence>
<feature type="transmembrane region" description="Helical" evidence="6">
    <location>
        <begin position="142"/>
        <end position="164"/>
    </location>
</feature>
<evidence type="ECO:0000256" key="5">
    <source>
        <dbReference type="ARBA" id="ARBA00023136"/>
    </source>
</evidence>
<feature type="transmembrane region" description="Helical" evidence="6">
    <location>
        <begin position="76"/>
        <end position="96"/>
    </location>
</feature>
<dbReference type="PIRSF" id="PIRSF002808">
    <property type="entry name" value="Hexose_phosphate_transp"/>
    <property type="match status" value="1"/>
</dbReference>
<dbReference type="SUPFAM" id="SSF103473">
    <property type="entry name" value="MFS general substrate transporter"/>
    <property type="match status" value="1"/>
</dbReference>
<dbReference type="InterPro" id="IPR050382">
    <property type="entry name" value="MFS_Na/Anion_cotransporter"/>
</dbReference>
<keyword evidence="5 6" id="KW-0472">Membrane</keyword>
<evidence type="ECO:0000313" key="9">
    <source>
        <dbReference type="Proteomes" id="UP001206692"/>
    </source>
</evidence>
<evidence type="ECO:0000256" key="1">
    <source>
        <dbReference type="ARBA" id="ARBA00004651"/>
    </source>
</evidence>
<keyword evidence="4 6" id="KW-1133">Transmembrane helix</keyword>
<dbReference type="EMBL" id="JANGEW010000016">
    <property type="protein sequence ID" value="MCQ5343122.1"/>
    <property type="molecule type" value="Genomic_DNA"/>
</dbReference>
<feature type="transmembrane region" description="Helical" evidence="6">
    <location>
        <begin position="364"/>
        <end position="390"/>
    </location>
</feature>
<organism evidence="8 9">
    <name type="scientific">Megasphaera massiliensis</name>
    <dbReference type="NCBI Taxonomy" id="1232428"/>
    <lineage>
        <taxon>Bacteria</taxon>
        <taxon>Bacillati</taxon>
        <taxon>Bacillota</taxon>
        <taxon>Negativicutes</taxon>
        <taxon>Veillonellales</taxon>
        <taxon>Veillonellaceae</taxon>
        <taxon>Megasphaera</taxon>
    </lineage>
</organism>
<evidence type="ECO:0000256" key="2">
    <source>
        <dbReference type="ARBA" id="ARBA00022448"/>
    </source>
</evidence>
<dbReference type="InterPro" id="IPR011701">
    <property type="entry name" value="MFS"/>
</dbReference>
<evidence type="ECO:0000256" key="3">
    <source>
        <dbReference type="ARBA" id="ARBA00022692"/>
    </source>
</evidence>